<keyword evidence="1" id="KW-0812">Transmembrane</keyword>
<dbReference type="EMBL" id="BAAAQT010000005">
    <property type="protein sequence ID" value="GAA2171923.1"/>
    <property type="molecule type" value="Genomic_DNA"/>
</dbReference>
<dbReference type="Proteomes" id="UP001501599">
    <property type="component" value="Unassembled WGS sequence"/>
</dbReference>
<sequence>MLRKDGAGDADRVTFIELFFDLVFVFALTQLSAYLYEHQDLLGAFEGAILVCALWWLWISTTWVTNWLDPEHLPVRGAVVALAFVAFVVSVSIAESFGDRAWAFAIAYVVLQVGRSAFMAWAAWRHDRELAELVLRLLFWNGIGAALWIGGALLPLPAQLPLWCAALVVDYVSASTGFRTPGLGTAPVERWDLSGPHIAERAALFVLIALGESFLVTGFAFVAKETSAASVVTMISAFVAAAAMWWIYFDHGERMGSEAIARSRTPGRLARTAYTYVHLAVIGGIVVMSVADKEMLSHPDEAGLAGTLAILGGPALFLVGTLLFRLVLDHRWMPTQLAGIGALAAAGALAPIVPPVGLGVVATLILVAVGAAESIVRIREGRRGGG</sequence>
<dbReference type="Pfam" id="PF06772">
    <property type="entry name" value="LtrA"/>
    <property type="match status" value="1"/>
</dbReference>
<accession>A0ABP5MBC2</accession>
<protein>
    <submittedName>
        <fullName evidence="2">Low temperature requirement protein A</fullName>
    </submittedName>
</protein>
<feature type="transmembrane region" description="Helical" evidence="1">
    <location>
        <begin position="100"/>
        <end position="121"/>
    </location>
</feature>
<keyword evidence="3" id="KW-1185">Reference proteome</keyword>
<feature type="transmembrane region" description="Helical" evidence="1">
    <location>
        <begin position="133"/>
        <end position="154"/>
    </location>
</feature>
<evidence type="ECO:0000313" key="2">
    <source>
        <dbReference type="EMBL" id="GAA2171923.1"/>
    </source>
</evidence>
<keyword evidence="1" id="KW-1133">Transmembrane helix</keyword>
<feature type="transmembrane region" description="Helical" evidence="1">
    <location>
        <begin position="75"/>
        <end position="94"/>
    </location>
</feature>
<dbReference type="InterPro" id="IPR010640">
    <property type="entry name" value="Low_temperature_requirement_A"/>
</dbReference>
<feature type="transmembrane region" description="Helical" evidence="1">
    <location>
        <begin position="12"/>
        <end position="36"/>
    </location>
</feature>
<dbReference type="PANTHER" id="PTHR36840">
    <property type="entry name" value="BLL5714 PROTEIN"/>
    <property type="match status" value="1"/>
</dbReference>
<dbReference type="PANTHER" id="PTHR36840:SF1">
    <property type="entry name" value="BLL5714 PROTEIN"/>
    <property type="match status" value="1"/>
</dbReference>
<feature type="transmembrane region" description="Helical" evidence="1">
    <location>
        <begin position="228"/>
        <end position="248"/>
    </location>
</feature>
<keyword evidence="1" id="KW-0472">Membrane</keyword>
<feature type="transmembrane region" description="Helical" evidence="1">
    <location>
        <begin position="48"/>
        <end position="68"/>
    </location>
</feature>
<name>A0ABP5MBC2_9MICO</name>
<evidence type="ECO:0000313" key="3">
    <source>
        <dbReference type="Proteomes" id="UP001501599"/>
    </source>
</evidence>
<feature type="transmembrane region" description="Helical" evidence="1">
    <location>
        <begin position="358"/>
        <end position="376"/>
    </location>
</feature>
<gene>
    <name evidence="2" type="ORF">GCM10009846_07800</name>
</gene>
<reference evidence="3" key="1">
    <citation type="journal article" date="2019" name="Int. J. Syst. Evol. Microbiol.">
        <title>The Global Catalogue of Microorganisms (GCM) 10K type strain sequencing project: providing services to taxonomists for standard genome sequencing and annotation.</title>
        <authorList>
            <consortium name="The Broad Institute Genomics Platform"/>
            <consortium name="The Broad Institute Genome Sequencing Center for Infectious Disease"/>
            <person name="Wu L."/>
            <person name="Ma J."/>
        </authorList>
    </citation>
    <scope>NUCLEOTIDE SEQUENCE [LARGE SCALE GENOMIC DNA]</scope>
    <source>
        <strain evidence="3">JCM 16026</strain>
    </source>
</reference>
<feature type="transmembrane region" description="Helical" evidence="1">
    <location>
        <begin position="269"/>
        <end position="291"/>
    </location>
</feature>
<comment type="caution">
    <text evidence="2">The sequence shown here is derived from an EMBL/GenBank/DDBJ whole genome shotgun (WGS) entry which is preliminary data.</text>
</comment>
<organism evidence="2 3">
    <name type="scientific">Agrococcus versicolor</name>
    <dbReference type="NCBI Taxonomy" id="501482"/>
    <lineage>
        <taxon>Bacteria</taxon>
        <taxon>Bacillati</taxon>
        <taxon>Actinomycetota</taxon>
        <taxon>Actinomycetes</taxon>
        <taxon>Micrococcales</taxon>
        <taxon>Microbacteriaceae</taxon>
        <taxon>Agrococcus</taxon>
    </lineage>
</organism>
<evidence type="ECO:0000256" key="1">
    <source>
        <dbReference type="SAM" id="Phobius"/>
    </source>
</evidence>
<feature type="transmembrane region" description="Helical" evidence="1">
    <location>
        <begin position="335"/>
        <end position="352"/>
    </location>
</feature>
<feature type="transmembrane region" description="Helical" evidence="1">
    <location>
        <begin position="303"/>
        <end position="328"/>
    </location>
</feature>
<proteinExistence type="predicted"/>
<feature type="transmembrane region" description="Helical" evidence="1">
    <location>
        <begin position="202"/>
        <end position="222"/>
    </location>
</feature>